<keyword evidence="1" id="KW-1133">Transmembrane helix</keyword>
<feature type="transmembrane region" description="Helical" evidence="1">
    <location>
        <begin position="91"/>
        <end position="112"/>
    </location>
</feature>
<dbReference type="Proteomes" id="UP000284403">
    <property type="component" value="Unassembled WGS sequence"/>
</dbReference>
<organism evidence="2 3">
    <name type="scientific">Trypanosoma conorhini</name>
    <dbReference type="NCBI Taxonomy" id="83891"/>
    <lineage>
        <taxon>Eukaryota</taxon>
        <taxon>Discoba</taxon>
        <taxon>Euglenozoa</taxon>
        <taxon>Kinetoplastea</taxon>
        <taxon>Metakinetoplastina</taxon>
        <taxon>Trypanosomatida</taxon>
        <taxon>Trypanosomatidae</taxon>
        <taxon>Trypanosoma</taxon>
    </lineage>
</organism>
<feature type="transmembrane region" description="Helical" evidence="1">
    <location>
        <begin position="12"/>
        <end position="33"/>
    </location>
</feature>
<gene>
    <name evidence="2" type="ORF">Tco025E_04609</name>
</gene>
<name>A0A3R7KZI2_9TRYP</name>
<sequence length="185" mass="19937">MAFEAIAGKLGASVYMLCACIAFVFVCVGTPTAQFRGRGYLHGADVSKLSCVSLWGMKNDCTKDTYDLRPGDFVCPDSASRLKQVFQAGEAFAIISIFVTLASIIAVGYHFFRSSSVVPTMILAVAGVVTILIPWACMAAVYNGKMCGSAFRTNWQKQWKYSAAFGLYVAGWCSQVLGTVCLMAL</sequence>
<keyword evidence="1" id="KW-0472">Membrane</keyword>
<dbReference type="PANTHER" id="PTHR33297">
    <property type="entry name" value="AMASTIN-LIKE SURFACE PROTEIN-LIKE PROTEIN-RELATED"/>
    <property type="match status" value="1"/>
</dbReference>
<evidence type="ECO:0000313" key="3">
    <source>
        <dbReference type="Proteomes" id="UP000284403"/>
    </source>
</evidence>
<comment type="caution">
    <text evidence="2">The sequence shown here is derived from an EMBL/GenBank/DDBJ whole genome shotgun (WGS) entry which is preliminary data.</text>
</comment>
<feature type="transmembrane region" description="Helical" evidence="1">
    <location>
        <begin position="163"/>
        <end position="184"/>
    </location>
</feature>
<reference evidence="2 3" key="1">
    <citation type="journal article" date="2018" name="BMC Genomics">
        <title>Genomic comparison of Trypanosoma conorhini and Trypanosoma rangeli to Trypanosoma cruzi strains of high and low virulence.</title>
        <authorList>
            <person name="Bradwell K.R."/>
            <person name="Koparde V.N."/>
            <person name="Matveyev A.V."/>
            <person name="Serrano M.G."/>
            <person name="Alves J.M."/>
            <person name="Parikh H."/>
            <person name="Huang B."/>
            <person name="Lee V."/>
            <person name="Espinosa-Alvarez O."/>
            <person name="Ortiz P.A."/>
            <person name="Costa-Martins A.G."/>
            <person name="Teixeira M.M."/>
            <person name="Buck G.A."/>
        </authorList>
    </citation>
    <scope>NUCLEOTIDE SEQUENCE [LARGE SCALE GENOMIC DNA]</scope>
    <source>
        <strain evidence="2 3">025E</strain>
    </source>
</reference>
<dbReference type="GeneID" id="40318220"/>
<keyword evidence="3" id="KW-1185">Reference proteome</keyword>
<accession>A0A3R7KZI2</accession>
<evidence type="ECO:0000313" key="2">
    <source>
        <dbReference type="EMBL" id="RNF18151.1"/>
    </source>
</evidence>
<dbReference type="OrthoDB" id="244479at2759"/>
<dbReference type="PANTHER" id="PTHR33297:SF4">
    <property type="entry name" value="AMASTIN"/>
    <property type="match status" value="1"/>
</dbReference>
<proteinExistence type="predicted"/>
<dbReference type="AlphaFoldDB" id="A0A3R7KZI2"/>
<dbReference type="EMBL" id="MKKU01000240">
    <property type="protein sequence ID" value="RNF18151.1"/>
    <property type="molecule type" value="Genomic_DNA"/>
</dbReference>
<evidence type="ECO:0000256" key="1">
    <source>
        <dbReference type="SAM" id="Phobius"/>
    </source>
</evidence>
<dbReference type="Gene3D" id="1.20.140.150">
    <property type="match status" value="1"/>
</dbReference>
<protein>
    <submittedName>
        <fullName evidence="2">Amastin</fullName>
    </submittedName>
</protein>
<keyword evidence="1" id="KW-0812">Transmembrane</keyword>
<feature type="transmembrane region" description="Helical" evidence="1">
    <location>
        <begin position="118"/>
        <end position="142"/>
    </location>
</feature>
<dbReference type="RefSeq" id="XP_029228394.1">
    <property type="nucleotide sequence ID" value="XM_029371519.1"/>
</dbReference>
<dbReference type="InterPro" id="IPR009944">
    <property type="entry name" value="Amastin"/>
</dbReference>
<dbReference type="Pfam" id="PF07344">
    <property type="entry name" value="Amastin"/>
    <property type="match status" value="1"/>
</dbReference>